<evidence type="ECO:0000313" key="3">
    <source>
        <dbReference type="Proteomes" id="UP000053240"/>
    </source>
</evidence>
<keyword evidence="3" id="KW-1185">Reference proteome</keyword>
<proteinExistence type="predicted"/>
<name>A0A194R7U8_PAPMA</name>
<evidence type="ECO:0000313" key="2">
    <source>
        <dbReference type="EMBL" id="KPJ11946.1"/>
    </source>
</evidence>
<dbReference type="InParanoid" id="A0A194R7U8"/>
<dbReference type="PANTHER" id="PTHR10742">
    <property type="entry name" value="FLAVIN MONOAMINE OXIDASE"/>
    <property type="match status" value="1"/>
</dbReference>
<dbReference type="Gene3D" id="3.90.660.10">
    <property type="match status" value="1"/>
</dbReference>
<dbReference type="AlphaFoldDB" id="A0A194R7U8"/>
<dbReference type="InterPro" id="IPR002937">
    <property type="entry name" value="Amino_oxidase"/>
</dbReference>
<feature type="domain" description="Amine oxidase" evidence="1">
    <location>
        <begin position="44"/>
        <end position="490"/>
    </location>
</feature>
<dbReference type="GO" id="GO:0046592">
    <property type="term" value="F:polyamine oxidase activity"/>
    <property type="evidence" value="ECO:0007669"/>
    <property type="project" value="TreeGrafter"/>
</dbReference>
<protein>
    <submittedName>
        <fullName evidence="2">Peroxisomal N(1)-acetyl-spermine/spermidine oxidase</fullName>
    </submittedName>
</protein>
<dbReference type="InterPro" id="IPR050281">
    <property type="entry name" value="Flavin_monoamine_oxidase"/>
</dbReference>
<dbReference type="PANTHER" id="PTHR10742:SF416">
    <property type="entry name" value="SPERMINE OXIDASE"/>
    <property type="match status" value="1"/>
</dbReference>
<sequence length="644" mass="70359">MSEENTKIYDCGPIIDDRGICAVKPCDSDICHPQPRVIIIGAGMAGLSAAARLAQRGIDNIAVLEANERPGGRINSCWLGDIVAELGAHWRPDNCFTHLVHSLAATENPPRPGVPGALHTRGLFNKAVTGKMAYPPTISAYYKFRQIEEEAAQLYCLGGNKQHGSLVNFMSLRIQQELHEYPPEQQEDAARIMFGLAHILSARCASDTALLRADHSCCFMNMPGGEVRVPLGLIATLAPILRQIPEGVIRYCKPVNSIYWGTSQKAGHRAIVCACDGEEFPADYVITTVSLGVLGCNAGRLFCPTLSAAKIDAMRCLGYGYCNKIFLEYCRPFWFWHKGDLNFNYQNNELSCQSNWTKGITAIEMVPNSNHVICVWVAGEEAMAMECMSDKDVAEDVTDVLRCSTGNQCLPYPVSVLRSRWISDPFFCGSYSYEVECTGGEAQRTLACPLPGPGSPIPPILLFAGEATVPGHFATVAGARISGIREAERIVQLTMSAQDRRPLPCVVRAHPRALSTPLTRRTSLPQKKTSIFAWCVACSVVAGGGGAACSAAVQAVRELRPGRQSLATRGRRRSRLFVSRRALYAARPKSRCRDRVHSLTPCNGIGALGGLHTCTFHSSRRRPRVGIASLLVPSYQSPYVFMRQ</sequence>
<reference evidence="2 3" key="1">
    <citation type="journal article" date="2015" name="Nat. Commun.">
        <title>Outbred genome sequencing and CRISPR/Cas9 gene editing in butterflies.</title>
        <authorList>
            <person name="Li X."/>
            <person name="Fan D."/>
            <person name="Zhang W."/>
            <person name="Liu G."/>
            <person name="Zhang L."/>
            <person name="Zhao L."/>
            <person name="Fang X."/>
            <person name="Chen L."/>
            <person name="Dong Y."/>
            <person name="Chen Y."/>
            <person name="Ding Y."/>
            <person name="Zhao R."/>
            <person name="Feng M."/>
            <person name="Zhu Y."/>
            <person name="Feng Y."/>
            <person name="Jiang X."/>
            <person name="Zhu D."/>
            <person name="Xiang H."/>
            <person name="Feng X."/>
            <person name="Li S."/>
            <person name="Wang J."/>
            <person name="Zhang G."/>
            <person name="Kronforst M.R."/>
            <person name="Wang W."/>
        </authorList>
    </citation>
    <scope>NUCLEOTIDE SEQUENCE [LARGE SCALE GENOMIC DNA]</scope>
    <source>
        <strain evidence="2">Ya'a_city_454_Pm</strain>
        <tissue evidence="2">Whole body</tissue>
    </source>
</reference>
<dbReference type="Pfam" id="PF01593">
    <property type="entry name" value="Amino_oxidase"/>
    <property type="match status" value="1"/>
</dbReference>
<dbReference type="FunCoup" id="A0A194R7U8">
    <property type="interactions" value="220"/>
</dbReference>
<accession>A0A194R7U8</accession>
<evidence type="ECO:0000259" key="1">
    <source>
        <dbReference type="Pfam" id="PF01593"/>
    </source>
</evidence>
<dbReference type="EMBL" id="KQ460855">
    <property type="protein sequence ID" value="KPJ11946.1"/>
    <property type="molecule type" value="Genomic_DNA"/>
</dbReference>
<organism evidence="2 3">
    <name type="scientific">Papilio machaon</name>
    <name type="common">Old World swallowtail butterfly</name>
    <dbReference type="NCBI Taxonomy" id="76193"/>
    <lineage>
        <taxon>Eukaryota</taxon>
        <taxon>Metazoa</taxon>
        <taxon>Ecdysozoa</taxon>
        <taxon>Arthropoda</taxon>
        <taxon>Hexapoda</taxon>
        <taxon>Insecta</taxon>
        <taxon>Pterygota</taxon>
        <taxon>Neoptera</taxon>
        <taxon>Endopterygota</taxon>
        <taxon>Lepidoptera</taxon>
        <taxon>Glossata</taxon>
        <taxon>Ditrysia</taxon>
        <taxon>Papilionoidea</taxon>
        <taxon>Papilionidae</taxon>
        <taxon>Papilioninae</taxon>
        <taxon>Papilio</taxon>
    </lineage>
</organism>
<gene>
    <name evidence="2" type="ORF">RR48_09883</name>
</gene>
<dbReference type="SUPFAM" id="SSF51905">
    <property type="entry name" value="FAD/NAD(P)-binding domain"/>
    <property type="match status" value="1"/>
</dbReference>
<dbReference type="Proteomes" id="UP000053240">
    <property type="component" value="Unassembled WGS sequence"/>
</dbReference>
<dbReference type="Gene3D" id="3.50.50.60">
    <property type="entry name" value="FAD/NAD(P)-binding domain"/>
    <property type="match status" value="1"/>
</dbReference>
<dbReference type="InterPro" id="IPR036188">
    <property type="entry name" value="FAD/NAD-bd_sf"/>
</dbReference>
<dbReference type="SUPFAM" id="SSF54373">
    <property type="entry name" value="FAD-linked reductases, C-terminal domain"/>
    <property type="match status" value="1"/>
</dbReference>